<dbReference type="InterPro" id="IPR035902">
    <property type="entry name" value="Nuc_phospho_transferase"/>
</dbReference>
<dbReference type="EMBL" id="DF968063">
    <property type="protein sequence ID" value="GAP02498.1"/>
    <property type="molecule type" value="Genomic_DNA"/>
</dbReference>
<dbReference type="AlphaFoldDB" id="A0A3F3H1L5"/>
<evidence type="ECO:0000256" key="2">
    <source>
        <dbReference type="ARBA" id="ARBA00022679"/>
    </source>
</evidence>
<name>A0A3F3H1L5_9LACO</name>
<accession>A0A3F3H1L5</accession>
<gene>
    <name evidence="3" type="primary">trpD</name>
    <name evidence="3" type="ORF">FPFC_013810</name>
</gene>
<dbReference type="SUPFAM" id="SSF52418">
    <property type="entry name" value="Nucleoside phosphorylase/phosphoribosyltransferase catalytic domain"/>
    <property type="match status" value="1"/>
</dbReference>
<proteinExistence type="predicted"/>
<reference evidence="3 4" key="1">
    <citation type="journal article" date="2015" name="BMC Genomics">
        <title>Comparative genomics of Fructobacillus spp. and Leuconostoc spp. reveals niche-specific evolution of Fructobacillus spp.</title>
        <authorList>
            <person name="Endo A."/>
            <person name="Tanizawa Y."/>
            <person name="Tanaka N."/>
            <person name="Maeno S."/>
            <person name="Kumar H."/>
            <person name="Shiwa Y."/>
            <person name="Okada S."/>
            <person name="Yoshikawa H."/>
            <person name="Dicks L."/>
            <person name="Nakagawa J."/>
            <person name="Arita M."/>
        </authorList>
    </citation>
    <scope>NUCLEOTIDE SEQUENCE [LARGE SCALE GENOMIC DNA]</scope>
    <source>
        <strain evidence="3 4">DSM 15468</strain>
    </source>
</reference>
<evidence type="ECO:0000313" key="4">
    <source>
        <dbReference type="Proteomes" id="UP000061227"/>
    </source>
</evidence>
<dbReference type="Proteomes" id="UP000061227">
    <property type="component" value="Unassembled WGS sequence"/>
</dbReference>
<dbReference type="Gene3D" id="3.40.1030.10">
    <property type="entry name" value="Nucleoside phosphorylase/phosphoribosyltransferase catalytic domain"/>
    <property type="match status" value="1"/>
</dbReference>
<keyword evidence="4" id="KW-1185">Reference proteome</keyword>
<dbReference type="GO" id="GO:0016757">
    <property type="term" value="F:glycosyltransferase activity"/>
    <property type="evidence" value="ECO:0007669"/>
    <property type="project" value="UniProtKB-KW"/>
</dbReference>
<organism evidence="3 4">
    <name type="scientific">Fructobacillus pseudoficulneus</name>
    <dbReference type="NCBI Taxonomy" id="220714"/>
    <lineage>
        <taxon>Bacteria</taxon>
        <taxon>Bacillati</taxon>
        <taxon>Bacillota</taxon>
        <taxon>Bacilli</taxon>
        <taxon>Lactobacillales</taxon>
        <taxon>Lactobacillaceae</taxon>
        <taxon>Fructobacillus</taxon>
    </lineage>
</organism>
<evidence type="ECO:0000256" key="1">
    <source>
        <dbReference type="ARBA" id="ARBA00022676"/>
    </source>
</evidence>
<keyword evidence="1 3" id="KW-0328">Glycosyltransferase</keyword>
<keyword evidence="2 3" id="KW-0808">Transferase</keyword>
<sequence length="60" mass="6126">MAGEAGAPRDIVVLNAALGLNVLDEQISLQEGVRLAQEAIDSGKAEALLDNLVAGVELAL</sequence>
<protein>
    <submittedName>
        <fullName evidence="3">Anthranilate phosphoribosyltransferase</fullName>
    </submittedName>
</protein>
<evidence type="ECO:0000313" key="3">
    <source>
        <dbReference type="EMBL" id="GAP02498.1"/>
    </source>
</evidence>